<feature type="transmembrane region" description="Helical" evidence="5">
    <location>
        <begin position="12"/>
        <end position="36"/>
    </location>
</feature>
<feature type="transmembrane region" description="Helical" evidence="5">
    <location>
        <begin position="362"/>
        <end position="382"/>
    </location>
</feature>
<accession>V4AHY9</accession>
<dbReference type="SUPFAM" id="SSF103473">
    <property type="entry name" value="MFS general substrate transporter"/>
    <property type="match status" value="1"/>
</dbReference>
<dbReference type="InterPro" id="IPR020846">
    <property type="entry name" value="MFS_dom"/>
</dbReference>
<dbReference type="OMA" id="CIFTIKM"/>
<feature type="transmembrane region" description="Helical" evidence="5">
    <location>
        <begin position="277"/>
        <end position="295"/>
    </location>
</feature>
<dbReference type="HOGENOM" id="CLU_001265_33_5_1"/>
<dbReference type="OrthoDB" id="6262629at2759"/>
<dbReference type="Proteomes" id="UP000030746">
    <property type="component" value="Unassembled WGS sequence"/>
</dbReference>
<comment type="subcellular location">
    <subcellularLocation>
        <location evidence="1">Membrane</location>
        <topology evidence="1">Multi-pass membrane protein</topology>
    </subcellularLocation>
</comment>
<evidence type="ECO:0000313" key="7">
    <source>
        <dbReference type="EMBL" id="ESO94815.1"/>
    </source>
</evidence>
<name>V4AHY9_LOTGI</name>
<dbReference type="GO" id="GO:0022857">
    <property type="term" value="F:transmembrane transporter activity"/>
    <property type="evidence" value="ECO:0007669"/>
    <property type="project" value="InterPro"/>
</dbReference>
<dbReference type="Pfam" id="PF00083">
    <property type="entry name" value="Sugar_tr"/>
    <property type="match status" value="1"/>
</dbReference>
<proteinExistence type="predicted"/>
<dbReference type="EMBL" id="KB201750">
    <property type="protein sequence ID" value="ESO94815.1"/>
    <property type="molecule type" value="Genomic_DNA"/>
</dbReference>
<organism evidence="7 8">
    <name type="scientific">Lottia gigantea</name>
    <name type="common">Giant owl limpet</name>
    <dbReference type="NCBI Taxonomy" id="225164"/>
    <lineage>
        <taxon>Eukaryota</taxon>
        <taxon>Metazoa</taxon>
        <taxon>Spiralia</taxon>
        <taxon>Lophotrochozoa</taxon>
        <taxon>Mollusca</taxon>
        <taxon>Gastropoda</taxon>
        <taxon>Patellogastropoda</taxon>
        <taxon>Lottioidea</taxon>
        <taxon>Lottiidae</taxon>
        <taxon>Lottia</taxon>
    </lineage>
</organism>
<feature type="non-terminal residue" evidence="7">
    <location>
        <position position="1"/>
    </location>
</feature>
<evidence type="ECO:0000256" key="1">
    <source>
        <dbReference type="ARBA" id="ARBA00004141"/>
    </source>
</evidence>
<feature type="transmembrane region" description="Helical" evidence="5">
    <location>
        <begin position="128"/>
        <end position="146"/>
    </location>
</feature>
<dbReference type="GO" id="GO:0016020">
    <property type="term" value="C:membrane"/>
    <property type="evidence" value="ECO:0007669"/>
    <property type="project" value="UniProtKB-SubCell"/>
</dbReference>
<evidence type="ECO:0000259" key="6">
    <source>
        <dbReference type="PROSITE" id="PS50850"/>
    </source>
</evidence>
<evidence type="ECO:0000313" key="8">
    <source>
        <dbReference type="Proteomes" id="UP000030746"/>
    </source>
</evidence>
<feature type="transmembrane region" description="Helical" evidence="5">
    <location>
        <begin position="67"/>
        <end position="89"/>
    </location>
</feature>
<evidence type="ECO:0000256" key="3">
    <source>
        <dbReference type="ARBA" id="ARBA00022989"/>
    </source>
</evidence>
<gene>
    <name evidence="7" type="ORF">LOTGIDRAFT_117912</name>
</gene>
<dbReference type="PROSITE" id="PS50850">
    <property type="entry name" value="MFS"/>
    <property type="match status" value="1"/>
</dbReference>
<keyword evidence="4 5" id="KW-0472">Membrane</keyword>
<keyword evidence="3 5" id="KW-1133">Transmembrane helix</keyword>
<feature type="transmembrane region" description="Helical" evidence="5">
    <location>
        <begin position="101"/>
        <end position="122"/>
    </location>
</feature>
<feature type="transmembrane region" description="Helical" evidence="5">
    <location>
        <begin position="243"/>
        <end position="265"/>
    </location>
</feature>
<sequence>IFQWDLVCENRWISFTITTVQMTGALIGAFGIGYAGDRFGRRISLYTIQFLHLIFVAVSAFSNSWQLFAAMRFGIGMVGGATVVVSFPASIEFVGKRWRALLGAYPVWSVAAPFLALVTYLFPNWRHFEFFICVVNIPVLFGFFIAPESIRWLTVKGRIEEASKVAYLIAKRNKQPPPNTAILERIAEEERSRNSNFSSYTFIDLLRGKRMALITIRVWYTWFTSAVVYWCLVLGVQNMSGNFYLNFFLVSIIEIPASLLVLLWINRKNFGRRWSVASANIVVTLGALGAITASLTESSKAYYVNICVMISKFASTSGWSSMTPFTAELYPTVVRNLGFGCAGTVSRVGGIFASQVMSLGGYLPYVIICILMAIDTCSILTLPETRGEALPDTFIDINKNSKLEDKYVVNGDGVNMIDVPQKSKEHK</sequence>
<dbReference type="RefSeq" id="XP_009054555.1">
    <property type="nucleotide sequence ID" value="XM_009056307.1"/>
</dbReference>
<reference evidence="7 8" key="1">
    <citation type="journal article" date="2013" name="Nature">
        <title>Insights into bilaterian evolution from three spiralian genomes.</title>
        <authorList>
            <person name="Simakov O."/>
            <person name="Marletaz F."/>
            <person name="Cho S.J."/>
            <person name="Edsinger-Gonzales E."/>
            <person name="Havlak P."/>
            <person name="Hellsten U."/>
            <person name="Kuo D.H."/>
            <person name="Larsson T."/>
            <person name="Lv J."/>
            <person name="Arendt D."/>
            <person name="Savage R."/>
            <person name="Osoegawa K."/>
            <person name="de Jong P."/>
            <person name="Grimwood J."/>
            <person name="Chapman J.A."/>
            <person name="Shapiro H."/>
            <person name="Aerts A."/>
            <person name="Otillar R.P."/>
            <person name="Terry A.Y."/>
            <person name="Boore J.L."/>
            <person name="Grigoriev I.V."/>
            <person name="Lindberg D.R."/>
            <person name="Seaver E.C."/>
            <person name="Weisblat D.A."/>
            <person name="Putnam N.H."/>
            <person name="Rokhsar D.S."/>
        </authorList>
    </citation>
    <scope>NUCLEOTIDE SEQUENCE [LARGE SCALE GENOMIC DNA]</scope>
</reference>
<protein>
    <recommendedName>
        <fullName evidence="6">Major facilitator superfamily (MFS) profile domain-containing protein</fullName>
    </recommendedName>
</protein>
<evidence type="ECO:0000256" key="4">
    <source>
        <dbReference type="ARBA" id="ARBA00023136"/>
    </source>
</evidence>
<feature type="transmembrane region" description="Helical" evidence="5">
    <location>
        <begin position="218"/>
        <end position="237"/>
    </location>
</feature>
<feature type="transmembrane region" description="Helical" evidence="5">
    <location>
        <begin position="43"/>
        <end position="61"/>
    </location>
</feature>
<dbReference type="PANTHER" id="PTHR24064">
    <property type="entry name" value="SOLUTE CARRIER FAMILY 22 MEMBER"/>
    <property type="match status" value="1"/>
</dbReference>
<dbReference type="CTD" id="20231554"/>
<dbReference type="GeneID" id="20231554"/>
<dbReference type="InterPro" id="IPR036259">
    <property type="entry name" value="MFS_trans_sf"/>
</dbReference>
<dbReference type="Gene3D" id="1.20.1250.20">
    <property type="entry name" value="MFS general substrate transporter like domains"/>
    <property type="match status" value="1"/>
</dbReference>
<dbReference type="KEGG" id="lgi:LOTGIDRAFT_117912"/>
<dbReference type="AlphaFoldDB" id="V4AHY9"/>
<dbReference type="InterPro" id="IPR005828">
    <property type="entry name" value="MFS_sugar_transport-like"/>
</dbReference>
<keyword evidence="8" id="KW-1185">Reference proteome</keyword>
<evidence type="ECO:0000256" key="2">
    <source>
        <dbReference type="ARBA" id="ARBA00022692"/>
    </source>
</evidence>
<feature type="domain" description="Major facilitator superfamily (MFS) profile" evidence="6">
    <location>
        <begin position="1"/>
        <end position="386"/>
    </location>
</feature>
<keyword evidence="2 5" id="KW-0812">Transmembrane</keyword>
<evidence type="ECO:0000256" key="5">
    <source>
        <dbReference type="SAM" id="Phobius"/>
    </source>
</evidence>